<reference evidence="2" key="1">
    <citation type="journal article" date="2021" name="Nat. Commun.">
        <title>Genetic determinants of endophytism in the Arabidopsis root mycobiome.</title>
        <authorList>
            <person name="Mesny F."/>
            <person name="Miyauchi S."/>
            <person name="Thiergart T."/>
            <person name="Pickel B."/>
            <person name="Atanasova L."/>
            <person name="Karlsson M."/>
            <person name="Huettel B."/>
            <person name="Barry K.W."/>
            <person name="Haridas S."/>
            <person name="Chen C."/>
            <person name="Bauer D."/>
            <person name="Andreopoulos W."/>
            <person name="Pangilinan J."/>
            <person name="LaButti K."/>
            <person name="Riley R."/>
            <person name="Lipzen A."/>
            <person name="Clum A."/>
            <person name="Drula E."/>
            <person name="Henrissat B."/>
            <person name="Kohler A."/>
            <person name="Grigoriev I.V."/>
            <person name="Martin F.M."/>
            <person name="Hacquard S."/>
        </authorList>
    </citation>
    <scope>NUCLEOTIDE SEQUENCE</scope>
    <source>
        <strain evidence="2">MPI-CAGE-AT-0021</strain>
    </source>
</reference>
<feature type="compositionally biased region" description="Low complexity" evidence="1">
    <location>
        <begin position="413"/>
        <end position="432"/>
    </location>
</feature>
<dbReference type="OrthoDB" id="5142910at2759"/>
<feature type="region of interest" description="Disordered" evidence="1">
    <location>
        <begin position="328"/>
        <end position="482"/>
    </location>
</feature>
<feature type="region of interest" description="Disordered" evidence="1">
    <location>
        <begin position="176"/>
        <end position="210"/>
    </location>
</feature>
<organism evidence="2 3">
    <name type="scientific">Dactylonectria estremocensis</name>
    <dbReference type="NCBI Taxonomy" id="1079267"/>
    <lineage>
        <taxon>Eukaryota</taxon>
        <taxon>Fungi</taxon>
        <taxon>Dikarya</taxon>
        <taxon>Ascomycota</taxon>
        <taxon>Pezizomycotina</taxon>
        <taxon>Sordariomycetes</taxon>
        <taxon>Hypocreomycetidae</taxon>
        <taxon>Hypocreales</taxon>
        <taxon>Nectriaceae</taxon>
        <taxon>Dactylonectria</taxon>
    </lineage>
</organism>
<feature type="region of interest" description="Disordered" evidence="1">
    <location>
        <begin position="248"/>
        <end position="281"/>
    </location>
</feature>
<dbReference type="Proteomes" id="UP000717696">
    <property type="component" value="Unassembled WGS sequence"/>
</dbReference>
<feature type="compositionally biased region" description="Polar residues" evidence="1">
    <location>
        <begin position="339"/>
        <end position="348"/>
    </location>
</feature>
<feature type="compositionally biased region" description="Polar residues" evidence="1">
    <location>
        <begin position="176"/>
        <end position="191"/>
    </location>
</feature>
<protein>
    <submittedName>
        <fullName evidence="2">Uncharacterized protein</fullName>
    </submittedName>
</protein>
<gene>
    <name evidence="2" type="ORF">B0J13DRAFT_250499</name>
</gene>
<comment type="caution">
    <text evidence="2">The sequence shown here is derived from an EMBL/GenBank/DDBJ whole genome shotgun (WGS) entry which is preliminary data.</text>
</comment>
<evidence type="ECO:0000256" key="1">
    <source>
        <dbReference type="SAM" id="MobiDB-lite"/>
    </source>
</evidence>
<feature type="compositionally biased region" description="Polar residues" evidence="1">
    <location>
        <begin position="251"/>
        <end position="266"/>
    </location>
</feature>
<sequence length="569" mass="62629">MMPRPPTPVSRCPLQRLEIRDGVSTRIYHTRRPRNIFTMTLEGERSINSKTATLVLLIHNGQQQLVSIRLHDLLKNPLGSTNIVSVEKQQNELSINVPGQPRVIIAQFEEKRDFSLAVYMLEKSNLHIDDSITYSFSTPMASSSPADALAFQTASNIGPRLSSIAPLTHSFPSNIPYNLENQSDNTYTPMLNSPLPERSGSPRGQPSQLPYFQYPQRINSLPTYSSTPAQSPLELEALGQQLNPYNLFLGRSNSQTHTPRVSSPLRQSYPPEQAATQSLSSSFGSSPYLCGNYAPRNAPNRSSSVVGTSQAGENLHHRNILQANGMDDMANSMPVVSPFLQTPNTEPSPESRIGDSDQSFRNLMPRPRKLPFDSCSKSSGSEEKQSSRTMPPSKRPSKPQMTLSPVGNLIPNTAASQETTTTPGTTSSSQRSPKPRLEPSPRLTNLSGFGFDKCSSSVETRMAVDESPAPQVVQSKTKTNEEHHPLSTIELAGAGFSSKSRHVSETTVLVTDSETLKHLNRLTSSLLDQHKADVLGGIDEEDSARFYMDRITAKRREFWLAKLEGGGIF</sequence>
<accession>A0A9P9JC97</accession>
<evidence type="ECO:0000313" key="3">
    <source>
        <dbReference type="Proteomes" id="UP000717696"/>
    </source>
</evidence>
<feature type="compositionally biased region" description="Polar residues" evidence="1">
    <location>
        <begin position="299"/>
        <end position="312"/>
    </location>
</feature>
<proteinExistence type="predicted"/>
<evidence type="ECO:0000313" key="2">
    <source>
        <dbReference type="EMBL" id="KAH7151873.1"/>
    </source>
</evidence>
<dbReference type="AlphaFoldDB" id="A0A9P9JC97"/>
<keyword evidence="3" id="KW-1185">Reference proteome</keyword>
<dbReference type="EMBL" id="JAGMUU010000005">
    <property type="protein sequence ID" value="KAH7151873.1"/>
    <property type="molecule type" value="Genomic_DNA"/>
</dbReference>
<name>A0A9P9JC97_9HYPO</name>
<feature type="region of interest" description="Disordered" evidence="1">
    <location>
        <begin position="294"/>
        <end position="314"/>
    </location>
</feature>